<accession>A0A2V4E3U6</accession>
<protein>
    <submittedName>
        <fullName evidence="2">Uncharacterized protein</fullName>
    </submittedName>
</protein>
<dbReference type="EMBL" id="QGLP01000004">
    <property type="protein sequence ID" value="PXZ05831.1"/>
    <property type="molecule type" value="Genomic_DNA"/>
</dbReference>
<gene>
    <name evidence="2" type="ORF">DKK79_03955</name>
</gene>
<feature type="transmembrane region" description="Helical" evidence="1">
    <location>
        <begin position="50"/>
        <end position="71"/>
    </location>
</feature>
<dbReference type="AlphaFoldDB" id="A0A2V4E3U6"/>
<keyword evidence="1" id="KW-0472">Membrane</keyword>
<reference evidence="2 3" key="1">
    <citation type="submission" date="2018-05" db="EMBL/GenBank/DDBJ databases">
        <title>Reference genomes for bee gut microbiota database.</title>
        <authorList>
            <person name="Ellegaard K.M."/>
        </authorList>
    </citation>
    <scope>NUCLEOTIDE SEQUENCE [LARGE SCALE GENOMIC DNA]</scope>
    <source>
        <strain evidence="2 3">ESL0177</strain>
    </source>
</reference>
<keyword evidence="1" id="KW-0812">Transmembrane</keyword>
<comment type="caution">
    <text evidence="2">The sequence shown here is derived from an EMBL/GenBank/DDBJ whole genome shotgun (WGS) entry which is preliminary data.</text>
</comment>
<evidence type="ECO:0000313" key="2">
    <source>
        <dbReference type="EMBL" id="PXZ05831.1"/>
    </source>
</evidence>
<sequence>MHYNFQQPTANSQQPICSTHDLTSSNFYHQSSVFYDNLFFHQISDFRIKWFLGSFLAQRIFLVILLILLILTSNYSQALTAKTSNFIQGNPPFLTFDGGRTRVVNTEGLLWITLSDGTKFTPATNNSSTTPIELPNFGESFADVAMLVPLNANSITLNSLIGSPNNYWGDDDGDGQGRDGISVSGNLSLSIVDKNNLTVARSDALTNCNAPYKLTLTTTNGTLNTLYGVPKSSNFSGSNVIYYIKPKDTPKVCFVKPNTKFGSTTEVAGVDFRGSASMWNEKEGFIPQSFVPSRYYLNFPTTAANNLYFDLKIAGSGPLNWRTVELNGIKATMEPDSTGTLVRVKLTGPVANEPQWKSDSPTPLTRPRLPQIFELVGRDNHDNVVVKYGFELKQWFINRGTVKAKADNQSSWCRNIGYRLPEVKDLTNASCTGVGSGSHCKNSVGVTPSSPNNNYQRMINGGFFSEWGYMFYYDNANFDYGDHAYWTGDPATSNKQFVVSSSSGFVNSFGLDYNHGGLCVSALRSELNP</sequence>
<name>A0A2V4E3U6_9GAMM</name>
<dbReference type="Proteomes" id="UP000247483">
    <property type="component" value="Unassembled WGS sequence"/>
</dbReference>
<organism evidence="2 3">
    <name type="scientific">Gilliamella apicola</name>
    <dbReference type="NCBI Taxonomy" id="1196095"/>
    <lineage>
        <taxon>Bacteria</taxon>
        <taxon>Pseudomonadati</taxon>
        <taxon>Pseudomonadota</taxon>
        <taxon>Gammaproteobacteria</taxon>
        <taxon>Orbales</taxon>
        <taxon>Orbaceae</taxon>
        <taxon>Gilliamella</taxon>
    </lineage>
</organism>
<keyword evidence="1" id="KW-1133">Transmembrane helix</keyword>
<evidence type="ECO:0000313" key="3">
    <source>
        <dbReference type="Proteomes" id="UP000247483"/>
    </source>
</evidence>
<proteinExistence type="predicted"/>
<evidence type="ECO:0000256" key="1">
    <source>
        <dbReference type="SAM" id="Phobius"/>
    </source>
</evidence>
<dbReference type="RefSeq" id="WP_110422931.1">
    <property type="nucleotide sequence ID" value="NZ_QGLP01000004.1"/>
</dbReference>